<dbReference type="Proteomes" id="UP000004016">
    <property type="component" value="Unassembled WGS sequence"/>
</dbReference>
<dbReference type="eggNOG" id="ENOG5031CFD">
    <property type="taxonomic scope" value="Bacteria"/>
</dbReference>
<reference evidence="3 4" key="1">
    <citation type="submission" date="2007-03" db="EMBL/GenBank/DDBJ databases">
        <authorList>
            <person name="Fulton L."/>
            <person name="Clifton S."/>
            <person name="Fulton B."/>
            <person name="Xu J."/>
            <person name="Minx P."/>
            <person name="Pepin K.H."/>
            <person name="Johnson M."/>
            <person name="Thiruvilangam P."/>
            <person name="Bhonagiri V."/>
            <person name="Nash W.E."/>
            <person name="Mardis E.R."/>
            <person name="Wilson R.K."/>
        </authorList>
    </citation>
    <scope>NUCLEOTIDE SEQUENCE [LARGE SCALE GENOMIC DNA]</scope>
    <source>
        <strain evidence="3 4">DSM 13814</strain>
    </source>
</reference>
<evidence type="ECO:0000313" key="4">
    <source>
        <dbReference type="Proteomes" id="UP000004016"/>
    </source>
</evidence>
<sequence>MQIKRRAFIMLEMLLDKKLLFVLMGILTGLGVVDKCIVSMTMKRMVEAAGSMSKSNHPLMRLVRAKFEHACMISDTVENVGVFVDKYLYEYKVCGLRLHTLRRLEKICAGLLIVTGLVGAGLSYQVYGMGDAVLRMGACGAGLGILVWLFHLTTDENYCMQMAKNYMVDYLENVCLHKYEKANQKERTGRRDSVIKKDETNDTKEEKAEKEDKTEQEEKEESVPVSGSGVVQMQRESRRKERVKENARNLAKASARLAGTDGSKRTEDILQEEVQSTGTLAGNAQAMEIKGNADKESAQEDVQEEIPKEDTIRELPKDEMIRQILREFMA</sequence>
<evidence type="ECO:0000256" key="2">
    <source>
        <dbReference type="SAM" id="Phobius"/>
    </source>
</evidence>
<name>A6BFD8_9FIRM</name>
<keyword evidence="2" id="KW-0472">Membrane</keyword>
<evidence type="ECO:0000256" key="1">
    <source>
        <dbReference type="SAM" id="MobiDB-lite"/>
    </source>
</evidence>
<comment type="caution">
    <text evidence="3">The sequence shown here is derived from an EMBL/GenBank/DDBJ whole genome shotgun (WGS) entry which is preliminary data.</text>
</comment>
<reference evidence="3 4" key="2">
    <citation type="submission" date="2007-04" db="EMBL/GenBank/DDBJ databases">
        <title>Draft genome sequence of Dorea longicatena (DSM 13814).</title>
        <authorList>
            <person name="Sudarsanam P."/>
            <person name="Ley R."/>
            <person name="Guruge J."/>
            <person name="Turnbaugh P.J."/>
            <person name="Mahowald M."/>
            <person name="Liep D."/>
            <person name="Gordon J."/>
        </authorList>
    </citation>
    <scope>NUCLEOTIDE SEQUENCE [LARGE SCALE GENOMIC DNA]</scope>
    <source>
        <strain evidence="3 4">DSM 13814</strain>
    </source>
</reference>
<feature type="transmembrane region" description="Helical" evidence="2">
    <location>
        <begin position="107"/>
        <end position="127"/>
    </location>
</feature>
<keyword evidence="2" id="KW-1133">Transmembrane helix</keyword>
<gene>
    <name evidence="3" type="ORF">DORLON_01010</name>
</gene>
<feature type="compositionally biased region" description="Basic and acidic residues" evidence="1">
    <location>
        <begin position="186"/>
        <end position="213"/>
    </location>
</feature>
<dbReference type="EMBL" id="AAXB02000003">
    <property type="protein sequence ID" value="EDM63725.1"/>
    <property type="molecule type" value="Genomic_DNA"/>
</dbReference>
<feature type="compositionally biased region" description="Polar residues" evidence="1">
    <location>
        <begin position="273"/>
        <end position="282"/>
    </location>
</feature>
<dbReference type="AlphaFoldDB" id="A6BFD8"/>
<feature type="transmembrane region" description="Helical" evidence="2">
    <location>
        <begin position="20"/>
        <end position="38"/>
    </location>
</feature>
<feature type="region of interest" description="Disordered" evidence="1">
    <location>
        <begin position="186"/>
        <end position="283"/>
    </location>
</feature>
<feature type="compositionally biased region" description="Basic and acidic residues" evidence="1">
    <location>
        <begin position="235"/>
        <end position="247"/>
    </location>
</feature>
<protein>
    <submittedName>
        <fullName evidence="3">Uncharacterized protein</fullName>
    </submittedName>
</protein>
<keyword evidence="2" id="KW-0812">Transmembrane</keyword>
<proteinExistence type="predicted"/>
<feature type="transmembrane region" description="Helical" evidence="2">
    <location>
        <begin position="133"/>
        <end position="152"/>
    </location>
</feature>
<evidence type="ECO:0000313" key="3">
    <source>
        <dbReference type="EMBL" id="EDM63725.1"/>
    </source>
</evidence>
<accession>A6BFD8</accession>
<organism evidence="3 4">
    <name type="scientific">Dorea longicatena DSM 13814</name>
    <dbReference type="NCBI Taxonomy" id="411462"/>
    <lineage>
        <taxon>Bacteria</taxon>
        <taxon>Bacillati</taxon>
        <taxon>Bacillota</taxon>
        <taxon>Clostridia</taxon>
        <taxon>Lachnospirales</taxon>
        <taxon>Lachnospiraceae</taxon>
        <taxon>Dorea</taxon>
    </lineage>
</organism>
<dbReference type="HOGENOM" id="CLU_067053_0_0_9"/>